<dbReference type="EMBL" id="JAGTTL010000009">
    <property type="protein sequence ID" value="KAK6318453.1"/>
    <property type="molecule type" value="Genomic_DNA"/>
</dbReference>
<protein>
    <submittedName>
        <fullName evidence="2">Uncharacterized protein</fullName>
    </submittedName>
</protein>
<reference evidence="2 3" key="1">
    <citation type="submission" date="2021-04" db="EMBL/GenBank/DDBJ databases">
        <authorList>
            <person name="De Guttry C."/>
            <person name="Zahm M."/>
            <person name="Klopp C."/>
            <person name="Cabau C."/>
            <person name="Louis A."/>
            <person name="Berthelot C."/>
            <person name="Parey E."/>
            <person name="Roest Crollius H."/>
            <person name="Montfort J."/>
            <person name="Robinson-Rechavi M."/>
            <person name="Bucao C."/>
            <person name="Bouchez O."/>
            <person name="Gislard M."/>
            <person name="Lluch J."/>
            <person name="Milhes M."/>
            <person name="Lampietro C."/>
            <person name="Lopez Roques C."/>
            <person name="Donnadieu C."/>
            <person name="Braasch I."/>
            <person name="Desvignes T."/>
            <person name="Postlethwait J."/>
            <person name="Bobe J."/>
            <person name="Wedekind C."/>
            <person name="Guiguen Y."/>
        </authorList>
    </citation>
    <scope>NUCLEOTIDE SEQUENCE [LARGE SCALE GENOMIC DNA]</scope>
    <source>
        <strain evidence="2">Cs_M1</strain>
        <tissue evidence="2">Blood</tissue>
    </source>
</reference>
<organism evidence="2 3">
    <name type="scientific">Coregonus suidteri</name>
    <dbReference type="NCBI Taxonomy" id="861788"/>
    <lineage>
        <taxon>Eukaryota</taxon>
        <taxon>Metazoa</taxon>
        <taxon>Chordata</taxon>
        <taxon>Craniata</taxon>
        <taxon>Vertebrata</taxon>
        <taxon>Euteleostomi</taxon>
        <taxon>Actinopterygii</taxon>
        <taxon>Neopterygii</taxon>
        <taxon>Teleostei</taxon>
        <taxon>Protacanthopterygii</taxon>
        <taxon>Salmoniformes</taxon>
        <taxon>Salmonidae</taxon>
        <taxon>Coregoninae</taxon>
        <taxon>Coregonus</taxon>
    </lineage>
</organism>
<evidence type="ECO:0000256" key="1">
    <source>
        <dbReference type="SAM" id="MobiDB-lite"/>
    </source>
</evidence>
<feature type="region of interest" description="Disordered" evidence="1">
    <location>
        <begin position="1"/>
        <end position="99"/>
    </location>
</feature>
<evidence type="ECO:0000313" key="2">
    <source>
        <dbReference type="EMBL" id="KAK6318453.1"/>
    </source>
</evidence>
<dbReference type="Proteomes" id="UP001356427">
    <property type="component" value="Unassembled WGS sequence"/>
</dbReference>
<name>A0AAN8R0V2_9TELE</name>
<gene>
    <name evidence="2" type="ORF">J4Q44_G00117440</name>
</gene>
<feature type="compositionally biased region" description="Polar residues" evidence="1">
    <location>
        <begin position="43"/>
        <end position="64"/>
    </location>
</feature>
<comment type="caution">
    <text evidence="2">The sequence shown here is derived from an EMBL/GenBank/DDBJ whole genome shotgun (WGS) entry which is preliminary data.</text>
</comment>
<proteinExistence type="predicted"/>
<evidence type="ECO:0000313" key="3">
    <source>
        <dbReference type="Proteomes" id="UP001356427"/>
    </source>
</evidence>
<dbReference type="AlphaFoldDB" id="A0AAN8R0V2"/>
<keyword evidence="3" id="KW-1185">Reference proteome</keyword>
<sequence length="99" mass="10573">MANTGPQDDQLAPNDIVGTGKHNRHHYGSCLAPDTQHPGGHQQLLNGAQDPTNTSPFSELSPYTETDPLLPNGHFPGSKVNEEVMEKDPEDCGAQGSVQ</sequence>
<accession>A0AAN8R0V2</accession>